<organism evidence="4 5">
    <name type="scientific">Mycena venus</name>
    <dbReference type="NCBI Taxonomy" id="2733690"/>
    <lineage>
        <taxon>Eukaryota</taxon>
        <taxon>Fungi</taxon>
        <taxon>Dikarya</taxon>
        <taxon>Basidiomycota</taxon>
        <taxon>Agaricomycotina</taxon>
        <taxon>Agaricomycetes</taxon>
        <taxon>Agaricomycetidae</taxon>
        <taxon>Agaricales</taxon>
        <taxon>Marasmiineae</taxon>
        <taxon>Mycenaceae</taxon>
        <taxon>Mycena</taxon>
    </lineage>
</organism>
<proteinExistence type="predicted"/>
<evidence type="ECO:0000313" key="5">
    <source>
        <dbReference type="Proteomes" id="UP000620124"/>
    </source>
</evidence>
<feature type="region of interest" description="Disordered" evidence="2">
    <location>
        <begin position="217"/>
        <end position="249"/>
    </location>
</feature>
<feature type="compositionally biased region" description="Polar residues" evidence="2">
    <location>
        <begin position="371"/>
        <end position="382"/>
    </location>
</feature>
<evidence type="ECO:0000256" key="2">
    <source>
        <dbReference type="SAM" id="MobiDB-lite"/>
    </source>
</evidence>
<dbReference type="InterPro" id="IPR013766">
    <property type="entry name" value="Thioredoxin_domain"/>
</dbReference>
<keyword evidence="1" id="KW-1015">Disulfide bond</keyword>
<feature type="domain" description="Thioredoxin" evidence="3">
    <location>
        <begin position="251"/>
        <end position="370"/>
    </location>
</feature>
<evidence type="ECO:0000259" key="3">
    <source>
        <dbReference type="PROSITE" id="PS51352"/>
    </source>
</evidence>
<reference evidence="4" key="1">
    <citation type="submission" date="2020-05" db="EMBL/GenBank/DDBJ databases">
        <title>Mycena genomes resolve the evolution of fungal bioluminescence.</title>
        <authorList>
            <person name="Tsai I.J."/>
        </authorList>
    </citation>
    <scope>NUCLEOTIDE SEQUENCE</scope>
    <source>
        <strain evidence="4">CCC161011</strain>
    </source>
</reference>
<keyword evidence="5" id="KW-1185">Reference proteome</keyword>
<dbReference type="CDD" id="cd02947">
    <property type="entry name" value="TRX_family"/>
    <property type="match status" value="1"/>
</dbReference>
<protein>
    <recommendedName>
        <fullName evidence="3">Thioredoxin domain-containing protein</fullName>
    </recommendedName>
</protein>
<sequence>MPKHILWLKDTVVELLVDQEGFRAIHPTFKLAGFLKQARGWDSSDGGLVLFRPVKRESFPFHYAPFDSDLPIIRRLTINDDESRDFLSRQAYLSLKANGVYTVQGSETSHLPSSSFEAGDTKLKWRFEYLVEDLYHDSGRIVDGEKSLTPISFLCSPYLLHPSQARKMKFMHIVKKSVTTKLVAEKLEPPSRFGPPPPVKCPANNLWTLHRRVQSSYAVEEPKTKKKTGSLRRSGENSETQTRRDENQPRLLAYYSTSAMSIIHLDSVSQLNNYLSKSKDKLSSDDFQHTYFDLGCGPCHAIAPTFESLSKQYKNVNFFKCDVDAAKDVAALYRVSAMPTFIFLKGSTKVDQVRGANRAELESTLRRHASGSATTTAFSGRGQTLGGSSGPVDVSKEASATLNKVASSFTGLDSQFRVLLLLVGAYATFWYLTK</sequence>
<dbReference type="PANTHER" id="PTHR46115">
    <property type="entry name" value="THIOREDOXIN-LIKE PROTEIN 1"/>
    <property type="match status" value="1"/>
</dbReference>
<dbReference type="Pfam" id="PF00085">
    <property type="entry name" value="Thioredoxin"/>
    <property type="match status" value="1"/>
</dbReference>
<accession>A0A8H6XWU3</accession>
<dbReference type="EMBL" id="JACAZI010000012">
    <property type="protein sequence ID" value="KAF7347720.1"/>
    <property type="molecule type" value="Genomic_DNA"/>
</dbReference>
<dbReference type="Gene3D" id="3.40.30.10">
    <property type="entry name" value="Glutaredoxin"/>
    <property type="match status" value="1"/>
</dbReference>
<comment type="caution">
    <text evidence="4">The sequence shown here is derived from an EMBL/GenBank/DDBJ whole genome shotgun (WGS) entry which is preliminary data.</text>
</comment>
<dbReference type="Proteomes" id="UP000620124">
    <property type="component" value="Unassembled WGS sequence"/>
</dbReference>
<name>A0A8H6XWU3_9AGAR</name>
<gene>
    <name evidence="4" type="ORF">MVEN_01529200</name>
</gene>
<evidence type="ECO:0000256" key="1">
    <source>
        <dbReference type="ARBA" id="ARBA00023157"/>
    </source>
</evidence>
<dbReference type="InterPro" id="IPR036249">
    <property type="entry name" value="Thioredoxin-like_sf"/>
</dbReference>
<dbReference type="OrthoDB" id="3269398at2759"/>
<feature type="compositionally biased region" description="Basic and acidic residues" evidence="2">
    <location>
        <begin position="233"/>
        <end position="248"/>
    </location>
</feature>
<dbReference type="SUPFAM" id="SSF52833">
    <property type="entry name" value="Thioredoxin-like"/>
    <property type="match status" value="1"/>
</dbReference>
<evidence type="ECO:0000313" key="4">
    <source>
        <dbReference type="EMBL" id="KAF7347720.1"/>
    </source>
</evidence>
<dbReference type="AlphaFoldDB" id="A0A8H6XWU3"/>
<feature type="region of interest" description="Disordered" evidence="2">
    <location>
        <begin position="371"/>
        <end position="390"/>
    </location>
</feature>
<dbReference type="PROSITE" id="PS51352">
    <property type="entry name" value="THIOREDOXIN_2"/>
    <property type="match status" value="1"/>
</dbReference>